<evidence type="ECO:0000259" key="2">
    <source>
        <dbReference type="PROSITE" id="PS51819"/>
    </source>
</evidence>
<dbReference type="PROSITE" id="PS51819">
    <property type="entry name" value="VOC"/>
    <property type="match status" value="1"/>
</dbReference>
<dbReference type="InterPro" id="IPR037523">
    <property type="entry name" value="VOC_core"/>
</dbReference>
<sequence length="126" mass="13772">MRIAHLAIKVDDLDAAGEFYEKVFGLRDVRQGHNRDHYSRHMTDGNIDIALLKYDDEQASREGSASGTGPGIHHFGFEVEDVDAFLKMVEAHGLEVVSAPGVIPVKFRLPGGGVAEFAPQGHFDIS</sequence>
<evidence type="ECO:0000256" key="1">
    <source>
        <dbReference type="ARBA" id="ARBA00022723"/>
    </source>
</evidence>
<protein>
    <submittedName>
        <fullName evidence="3">VOC family protein</fullName>
    </submittedName>
</protein>
<organism evidence="3 4">
    <name type="scientific">Billgrantia aerodenitrificans</name>
    <dbReference type="NCBI Taxonomy" id="2733483"/>
    <lineage>
        <taxon>Bacteria</taxon>
        <taxon>Pseudomonadati</taxon>
        <taxon>Pseudomonadota</taxon>
        <taxon>Gammaproteobacteria</taxon>
        <taxon>Oceanospirillales</taxon>
        <taxon>Halomonadaceae</taxon>
        <taxon>Billgrantia</taxon>
    </lineage>
</organism>
<dbReference type="PANTHER" id="PTHR43048">
    <property type="entry name" value="METHYLMALONYL-COA EPIMERASE"/>
    <property type="match status" value="1"/>
</dbReference>
<evidence type="ECO:0000313" key="4">
    <source>
        <dbReference type="Proteomes" id="UP001320272"/>
    </source>
</evidence>
<dbReference type="Pfam" id="PF00903">
    <property type="entry name" value="Glyoxalase"/>
    <property type="match status" value="1"/>
</dbReference>
<reference evidence="3 4" key="1">
    <citation type="journal article" date="2021" name="Front. Microbiol.">
        <title>Aerobic Denitrification and Heterotrophic Sulfur Oxidation in the Genus Halomonas Revealed by Six Novel Species Characterizations and Genome-Based Analysis.</title>
        <authorList>
            <person name="Wang L."/>
            <person name="Shao Z."/>
        </authorList>
    </citation>
    <scope>NUCLEOTIDE SEQUENCE [LARGE SCALE GENOMIC DNA]</scope>
    <source>
        <strain evidence="3 4">MCCC 1A11058</strain>
    </source>
</reference>
<proteinExistence type="predicted"/>
<dbReference type="InterPro" id="IPR051785">
    <property type="entry name" value="MMCE/EMCE_epimerase"/>
</dbReference>
<dbReference type="RefSeq" id="WP_234253711.1">
    <property type="nucleotide sequence ID" value="NZ_JABFTV010000004.1"/>
</dbReference>
<evidence type="ECO:0000313" key="3">
    <source>
        <dbReference type="EMBL" id="MCE8024357.1"/>
    </source>
</evidence>
<name>A0ABS9AR88_9GAMM</name>
<keyword evidence="4" id="KW-1185">Reference proteome</keyword>
<dbReference type="Proteomes" id="UP001320272">
    <property type="component" value="Unassembled WGS sequence"/>
</dbReference>
<gene>
    <name evidence="3" type="ORF">HOP59_09455</name>
</gene>
<dbReference type="InterPro" id="IPR004360">
    <property type="entry name" value="Glyas_Fos-R_dOase_dom"/>
</dbReference>
<dbReference type="EMBL" id="JABFTV010000004">
    <property type="protein sequence ID" value="MCE8024357.1"/>
    <property type="molecule type" value="Genomic_DNA"/>
</dbReference>
<accession>A0ABS9AR88</accession>
<dbReference type="PANTHER" id="PTHR43048:SF3">
    <property type="entry name" value="METHYLMALONYL-COA EPIMERASE, MITOCHONDRIAL"/>
    <property type="match status" value="1"/>
</dbReference>
<dbReference type="SUPFAM" id="SSF54593">
    <property type="entry name" value="Glyoxalase/Bleomycin resistance protein/Dihydroxybiphenyl dioxygenase"/>
    <property type="match status" value="1"/>
</dbReference>
<dbReference type="Gene3D" id="3.10.180.10">
    <property type="entry name" value="2,3-Dihydroxybiphenyl 1,2-Dioxygenase, domain 1"/>
    <property type="match status" value="1"/>
</dbReference>
<feature type="domain" description="VOC" evidence="2">
    <location>
        <begin position="2"/>
        <end position="126"/>
    </location>
</feature>
<dbReference type="InterPro" id="IPR029068">
    <property type="entry name" value="Glyas_Bleomycin-R_OHBP_Dase"/>
</dbReference>
<keyword evidence="1" id="KW-0479">Metal-binding</keyword>
<comment type="caution">
    <text evidence="3">The sequence shown here is derived from an EMBL/GenBank/DDBJ whole genome shotgun (WGS) entry which is preliminary data.</text>
</comment>